<evidence type="ECO:0000259" key="2">
    <source>
        <dbReference type="Pfam" id="PF01408"/>
    </source>
</evidence>
<dbReference type="AlphaFoldDB" id="A0A5B8M386"/>
<dbReference type="InterPro" id="IPR036291">
    <property type="entry name" value="NAD(P)-bd_dom_sf"/>
</dbReference>
<accession>A0A5B8M386</accession>
<dbReference type="EMBL" id="CP042305">
    <property type="protein sequence ID" value="QDZ14192.1"/>
    <property type="molecule type" value="Genomic_DNA"/>
</dbReference>
<organism evidence="4 5">
    <name type="scientific">Humibacter ginsenosidimutans</name>
    <dbReference type="NCBI Taxonomy" id="2599293"/>
    <lineage>
        <taxon>Bacteria</taxon>
        <taxon>Bacillati</taxon>
        <taxon>Actinomycetota</taxon>
        <taxon>Actinomycetes</taxon>
        <taxon>Micrococcales</taxon>
        <taxon>Microbacteriaceae</taxon>
        <taxon>Humibacter</taxon>
    </lineage>
</organism>
<evidence type="ECO:0000313" key="4">
    <source>
        <dbReference type="EMBL" id="QDZ14192.1"/>
    </source>
</evidence>
<name>A0A5B8M386_9MICO</name>
<dbReference type="Gene3D" id="3.40.50.720">
    <property type="entry name" value="NAD(P)-binding Rossmann-like Domain"/>
    <property type="match status" value="1"/>
</dbReference>
<feature type="domain" description="Gfo/Idh/MocA-like oxidoreductase N-terminal" evidence="2">
    <location>
        <begin position="14"/>
        <end position="147"/>
    </location>
</feature>
<dbReference type="Gene3D" id="3.30.360.10">
    <property type="entry name" value="Dihydrodipicolinate Reductase, domain 2"/>
    <property type="match status" value="1"/>
</dbReference>
<dbReference type="InterPro" id="IPR051450">
    <property type="entry name" value="Gfo/Idh/MocA_Oxidoreductases"/>
</dbReference>
<proteinExistence type="inferred from homology"/>
<comment type="similarity">
    <text evidence="1">Belongs to the Gfo/Idh/MocA family.</text>
</comment>
<dbReference type="SUPFAM" id="SSF55347">
    <property type="entry name" value="Glyceraldehyde-3-phosphate dehydrogenase-like, C-terminal domain"/>
    <property type="match status" value="1"/>
</dbReference>
<dbReference type="Pfam" id="PF02894">
    <property type="entry name" value="GFO_IDH_MocA_C"/>
    <property type="match status" value="1"/>
</dbReference>
<dbReference type="InterPro" id="IPR004104">
    <property type="entry name" value="Gfo/Idh/MocA-like_OxRdtase_C"/>
</dbReference>
<keyword evidence="5" id="KW-1185">Reference proteome</keyword>
<dbReference type="Pfam" id="PF01408">
    <property type="entry name" value="GFO_IDH_MocA"/>
    <property type="match status" value="1"/>
</dbReference>
<sequence>MTEPNEGEAMQRTRYAICGLSNRAIYEYALPLLGGREWSAPEEDYSGVGELVAIVDIDQTRVQRFLERTGANVPCYSPDDFDRMVVEQHPDQAIVAGPDFTHARYAVSALEHGLDVIVEKPLAHTASDARAILDAEQRSAGEVTVTHNARYEGAAGRLRDLIRSGAIGTVISVDLVEGVDTYHGASFFRRWNRRRSYSGGLAVTKGCHTIDLINWLLADAPQSVFAHGGLAFYGPESPHRPRDRAGALLGSSDEARLNPYAQRWQTGRVPEDQTLFTGEWQSLGYPAQYPEGEIRGIFDAEIDIEDHYSALIRYTGGATMAYTLCFSMPWEGHRIGITGTHGRIETESIAYRQLPESSEPTTIRVDRLFGPSEVVSVVSEPGGHDAADARIRRDLFLPSPTASGTNAIRATGFQGAIAVATGEAMARSIAERREIVVAELLDLQELPEWES</sequence>
<reference evidence="4 5" key="1">
    <citation type="submission" date="2019-07" db="EMBL/GenBank/DDBJ databases">
        <title>Full genome sequence of Humibacter sp. WJ7-1.</title>
        <authorList>
            <person name="Im W.-T."/>
        </authorList>
    </citation>
    <scope>NUCLEOTIDE SEQUENCE [LARGE SCALE GENOMIC DNA]</scope>
    <source>
        <strain evidence="4 5">WJ7-1</strain>
    </source>
</reference>
<feature type="domain" description="Gfo/Idh/MocA-like oxidoreductase C-terminal" evidence="3">
    <location>
        <begin position="159"/>
        <end position="435"/>
    </location>
</feature>
<gene>
    <name evidence="4" type="ORF">FPZ11_04870</name>
</gene>
<dbReference type="GO" id="GO:0000166">
    <property type="term" value="F:nucleotide binding"/>
    <property type="evidence" value="ECO:0007669"/>
    <property type="project" value="InterPro"/>
</dbReference>
<evidence type="ECO:0000259" key="3">
    <source>
        <dbReference type="Pfam" id="PF02894"/>
    </source>
</evidence>
<dbReference type="InterPro" id="IPR000683">
    <property type="entry name" value="Gfo/Idh/MocA-like_OxRdtase_N"/>
</dbReference>
<dbReference type="PANTHER" id="PTHR43377">
    <property type="entry name" value="BILIVERDIN REDUCTASE A"/>
    <property type="match status" value="1"/>
</dbReference>
<dbReference type="RefSeq" id="WP_146318857.1">
    <property type="nucleotide sequence ID" value="NZ_CP042305.1"/>
</dbReference>
<dbReference type="SUPFAM" id="SSF51735">
    <property type="entry name" value="NAD(P)-binding Rossmann-fold domains"/>
    <property type="match status" value="1"/>
</dbReference>
<protein>
    <submittedName>
        <fullName evidence="4">Gfo/Idh/MocA family oxidoreductase</fullName>
    </submittedName>
</protein>
<evidence type="ECO:0000256" key="1">
    <source>
        <dbReference type="ARBA" id="ARBA00010928"/>
    </source>
</evidence>
<dbReference type="Proteomes" id="UP000320216">
    <property type="component" value="Chromosome"/>
</dbReference>
<dbReference type="OrthoDB" id="103047at2"/>
<evidence type="ECO:0000313" key="5">
    <source>
        <dbReference type="Proteomes" id="UP000320216"/>
    </source>
</evidence>
<dbReference type="PANTHER" id="PTHR43377:SF2">
    <property type="entry name" value="BINDING ROSSMANN FOLD OXIDOREDUCTASE, PUTATIVE (AFU_ORTHOLOGUE AFUA_4G00560)-RELATED"/>
    <property type="match status" value="1"/>
</dbReference>
<dbReference type="KEGG" id="huw:FPZ11_04870"/>